<dbReference type="AlphaFoldDB" id="A0A068S5T4"/>
<gene>
    <name evidence="1" type="ORF">LCOR_07630.1</name>
</gene>
<comment type="caution">
    <text evidence="1">The sequence shown here is derived from an EMBL/GenBank/DDBJ whole genome shotgun (WGS) entry which is preliminary data.</text>
</comment>
<dbReference type="EMBL" id="CBTN010000039">
    <property type="protein sequence ID" value="CDH56601.1"/>
    <property type="molecule type" value="Genomic_DNA"/>
</dbReference>
<sequence length="78" mass="8818">MGCHINSQTHHITNYLHLDKPRWKKLTTKGLTSNDHMATFNQHGGFDGWIQSSAAMRYPEMLLWLLGASSAGTIIEYS</sequence>
<dbReference type="Proteomes" id="UP000027586">
    <property type="component" value="Unassembled WGS sequence"/>
</dbReference>
<protein>
    <submittedName>
        <fullName evidence="1">Uncharacterized protein</fullName>
    </submittedName>
</protein>
<evidence type="ECO:0000313" key="2">
    <source>
        <dbReference type="Proteomes" id="UP000027586"/>
    </source>
</evidence>
<proteinExistence type="predicted"/>
<accession>A0A068S5T4</accession>
<reference evidence="1" key="1">
    <citation type="submission" date="2013-08" db="EMBL/GenBank/DDBJ databases">
        <title>Gene expansion shapes genome architecture in the human pathogen Lichtheimia corymbifera: an evolutionary genomics analysis in the ancient terrestrial Mucorales (Mucoromycotina).</title>
        <authorList>
            <person name="Schwartze V.U."/>
            <person name="Winter S."/>
            <person name="Shelest E."/>
            <person name="Marcet-Houben M."/>
            <person name="Horn F."/>
            <person name="Wehner S."/>
            <person name="Hoffmann K."/>
            <person name="Riege K."/>
            <person name="Sammeth M."/>
            <person name="Nowrousian M."/>
            <person name="Valiante V."/>
            <person name="Linde J."/>
            <person name="Jacobsen I.D."/>
            <person name="Marz M."/>
            <person name="Brakhage A.A."/>
            <person name="Gabaldon T."/>
            <person name="Bocker S."/>
            <person name="Voigt K."/>
        </authorList>
    </citation>
    <scope>NUCLEOTIDE SEQUENCE [LARGE SCALE GENOMIC DNA]</scope>
    <source>
        <strain evidence="1">FSU 9682</strain>
    </source>
</reference>
<evidence type="ECO:0000313" key="1">
    <source>
        <dbReference type="EMBL" id="CDH56601.1"/>
    </source>
</evidence>
<name>A0A068S5T4_9FUNG</name>
<keyword evidence="2" id="KW-1185">Reference proteome</keyword>
<dbReference type="VEuPathDB" id="FungiDB:LCOR_07630.1"/>
<organism evidence="1 2">
    <name type="scientific">Lichtheimia corymbifera JMRC:FSU:9682</name>
    <dbReference type="NCBI Taxonomy" id="1263082"/>
    <lineage>
        <taxon>Eukaryota</taxon>
        <taxon>Fungi</taxon>
        <taxon>Fungi incertae sedis</taxon>
        <taxon>Mucoromycota</taxon>
        <taxon>Mucoromycotina</taxon>
        <taxon>Mucoromycetes</taxon>
        <taxon>Mucorales</taxon>
        <taxon>Lichtheimiaceae</taxon>
        <taxon>Lichtheimia</taxon>
    </lineage>
</organism>